<keyword evidence="1" id="KW-0175">Coiled coil</keyword>
<feature type="compositionally biased region" description="Polar residues" evidence="2">
    <location>
        <begin position="506"/>
        <end position="517"/>
    </location>
</feature>
<dbReference type="EMBL" id="JABBWD010000032">
    <property type="protein sequence ID" value="KAG1775618.1"/>
    <property type="molecule type" value="Genomic_DNA"/>
</dbReference>
<evidence type="ECO:0000313" key="4">
    <source>
        <dbReference type="Proteomes" id="UP000714275"/>
    </source>
</evidence>
<reference evidence="3" key="1">
    <citation type="journal article" date="2020" name="New Phytol.">
        <title>Comparative genomics reveals dynamic genome evolution in host specialist ectomycorrhizal fungi.</title>
        <authorList>
            <person name="Lofgren L.A."/>
            <person name="Nguyen N.H."/>
            <person name="Vilgalys R."/>
            <person name="Ruytinx J."/>
            <person name="Liao H.L."/>
            <person name="Branco S."/>
            <person name="Kuo A."/>
            <person name="LaButti K."/>
            <person name="Lipzen A."/>
            <person name="Andreopoulos W."/>
            <person name="Pangilinan J."/>
            <person name="Riley R."/>
            <person name="Hundley H."/>
            <person name="Na H."/>
            <person name="Barry K."/>
            <person name="Grigoriev I.V."/>
            <person name="Stajich J.E."/>
            <person name="Kennedy P.G."/>
        </authorList>
    </citation>
    <scope>NUCLEOTIDE SEQUENCE</scope>
    <source>
        <strain evidence="3">DOB743</strain>
    </source>
</reference>
<feature type="compositionally biased region" description="Acidic residues" evidence="2">
    <location>
        <begin position="520"/>
        <end position="530"/>
    </location>
</feature>
<feature type="region of interest" description="Disordered" evidence="2">
    <location>
        <begin position="492"/>
        <end position="530"/>
    </location>
</feature>
<evidence type="ECO:0000313" key="3">
    <source>
        <dbReference type="EMBL" id="KAG1775618.1"/>
    </source>
</evidence>
<evidence type="ECO:0000256" key="2">
    <source>
        <dbReference type="SAM" id="MobiDB-lite"/>
    </source>
</evidence>
<gene>
    <name evidence="3" type="ORF">EV702DRAFT_1234458</name>
</gene>
<keyword evidence="4" id="KW-1185">Reference proteome</keyword>
<proteinExistence type="predicted"/>
<dbReference type="Proteomes" id="UP000714275">
    <property type="component" value="Unassembled WGS sequence"/>
</dbReference>
<accession>A0A9P6ZSD4</accession>
<dbReference type="OrthoDB" id="3253702at2759"/>
<organism evidence="3 4">
    <name type="scientific">Suillus placidus</name>
    <dbReference type="NCBI Taxonomy" id="48579"/>
    <lineage>
        <taxon>Eukaryota</taxon>
        <taxon>Fungi</taxon>
        <taxon>Dikarya</taxon>
        <taxon>Basidiomycota</taxon>
        <taxon>Agaricomycotina</taxon>
        <taxon>Agaricomycetes</taxon>
        <taxon>Agaricomycetidae</taxon>
        <taxon>Boletales</taxon>
        <taxon>Suillineae</taxon>
        <taxon>Suillaceae</taxon>
        <taxon>Suillus</taxon>
    </lineage>
</organism>
<sequence length="1204" mass="134223">MPPRRFFADEPPPIHLDVPRSESPPLPPDESQAPTNIVGLQLLVSGLERQSIQSATAHLHRIVGVYNNEAEEHDRLPPLQITAPNDAHPVDYVYVAIQPLVMVVPWPHWLNDIKTILESRGLSVRWKANSGDDRTRHVFFLTDSETHSRALRPLLDRYLTEAEIAVQGAWSSKTPNPRVVFDVVSLDHVQWLRDHPPTIDGRTYHASQYRFVQPLFAFELTIMRCCEFQSAHSTIDNYIRRRYGDVIAHSRMALDGDLYCVVFKHWETADRFLRDSFDAFEGSEGSYGRNFAPVGPYLLYLVNSMGVPRDPSYLGGGPASDAQSVEVKNLHAQMEDIREQGASAMNSFHAILHEFRGVINHLVSQSNQTTSALGSLAASMIASNNVNHISSHVQSLRMERNSLQMTMLLSASLDDFARQQLTHQLSDLSSQLSATQRQLDDALAHSTALDHTLMPTIASLSPVPVPTLASATSTTPMLQQAAVASSPVVASNLSRSQTLHHPPPSQATQGGTRTSPDQMEGSDMEESDSDEVPFPAFLKPACALIVPIALMECHFSKLIIEHCRKLSPLSLPPARLSRNSLSRITAMFLFALILFVSLLPPARASVPSTLQVFALNSNGLADPMKCNSISRAISDTSPHVWVINETKSSHSTAHRLHLRDYNAFESPGLPNSHSTSSRWGVIVGVRQNISAQYVPVNPSLQGRVVVVDIIISSSSGRGFGHRIIGIYAPWDPGVDMAVVRHFWSQVTDLCSSSPHSWSLYGDCNATTSDCEVTTISPHRLPNRQCFQNFLREARGIDLWSDRIDRHASELFTCRGTTTGKSIIDRAVHSSYGCLAGEIDIAPAFIGATDHRPIQSSLILTVPGHPGHPVHHAALPTDSQTPSPRRDLYPKRNEQYRFVDFMNAVDRGIAESNQLETPVLDDPSFSTRFHSLSTVFTAAASTSFEAPRSYSPAKRITSLSIRLLVWESRQLGRLIFAARQSQQQVRHLTRVCSWVTPYLDTFACLPQQAPECHSLLHYLLSTRRAIAKLRYREEKDILKSRSLQSSRGKITAVLMGASAKRLYPRSSFVGPLLALLDPLQPGQFLVTPADMKRASTTYFVDLFTRQERSPVPKPWLSTPSVRTINDHVQSDPFVWPREMTLQEFRALLRKGNARPAPGPDGWEKWQIKRLSDNALQLVLDLVNYEIRESHFPSRLHEAIYTIDYS</sequence>
<dbReference type="Gene3D" id="3.60.10.10">
    <property type="entry name" value="Endonuclease/exonuclease/phosphatase"/>
    <property type="match status" value="1"/>
</dbReference>
<dbReference type="InterPro" id="IPR036691">
    <property type="entry name" value="Endo/exonu/phosph_ase_sf"/>
</dbReference>
<feature type="region of interest" description="Disordered" evidence="2">
    <location>
        <begin position="1"/>
        <end position="33"/>
    </location>
</feature>
<dbReference type="SUPFAM" id="SSF56219">
    <property type="entry name" value="DNase I-like"/>
    <property type="match status" value="1"/>
</dbReference>
<feature type="coiled-coil region" evidence="1">
    <location>
        <begin position="418"/>
        <end position="445"/>
    </location>
</feature>
<dbReference type="AlphaFoldDB" id="A0A9P6ZSD4"/>
<comment type="caution">
    <text evidence="3">The sequence shown here is derived from an EMBL/GenBank/DDBJ whole genome shotgun (WGS) entry which is preliminary data.</text>
</comment>
<protein>
    <submittedName>
        <fullName evidence="3">Uncharacterized protein</fullName>
    </submittedName>
</protein>
<name>A0A9P6ZSD4_9AGAM</name>
<evidence type="ECO:0000256" key="1">
    <source>
        <dbReference type="SAM" id="Coils"/>
    </source>
</evidence>